<feature type="compositionally biased region" description="Polar residues" evidence="1">
    <location>
        <begin position="352"/>
        <end position="384"/>
    </location>
</feature>
<dbReference type="OrthoDB" id="2536481at2759"/>
<name>A0A2X0L7L6_9BASI</name>
<accession>A0A2X0L7L6</accession>
<proteinExistence type="predicted"/>
<feature type="compositionally biased region" description="Low complexity" evidence="1">
    <location>
        <begin position="41"/>
        <end position="50"/>
    </location>
</feature>
<dbReference type="STRING" id="289078.A0A2X0L7L6"/>
<feature type="region of interest" description="Disordered" evidence="1">
    <location>
        <begin position="246"/>
        <end position="477"/>
    </location>
</feature>
<feature type="compositionally biased region" description="Acidic residues" evidence="1">
    <location>
        <begin position="823"/>
        <end position="834"/>
    </location>
</feature>
<feature type="region of interest" description="Disordered" evidence="1">
    <location>
        <begin position="1"/>
        <end position="67"/>
    </location>
</feature>
<protein>
    <submittedName>
        <fullName evidence="2">BZ3500_MvSof-1268-A1-R1_Chr12-1g03693 protein</fullName>
    </submittedName>
</protein>
<keyword evidence="3" id="KW-1185">Reference proteome</keyword>
<reference evidence="3" key="1">
    <citation type="submission" date="2016-10" db="EMBL/GenBank/DDBJ databases">
        <authorList>
            <person name="Jeantristanb JTB J.-T."/>
            <person name="Ricardo R."/>
        </authorList>
    </citation>
    <scope>NUCLEOTIDE SEQUENCE [LARGE SCALE GENOMIC DNA]</scope>
</reference>
<feature type="region of interest" description="Disordered" evidence="1">
    <location>
        <begin position="179"/>
        <end position="229"/>
    </location>
</feature>
<evidence type="ECO:0000313" key="3">
    <source>
        <dbReference type="Proteomes" id="UP000249723"/>
    </source>
</evidence>
<sequence length="857" mass="90093">MATVTSIRAVEPGLDAHTNTNQTSSPSFKPSALGPKKVHHLPSLSSPSSLGGTKNAGGSFLTPLSADSNKGLIRKNSVSQIPLTAAAVSYPTIVARSDGHSNFVPCGPAPTPTSKSNLTGKESRESLYTPKEDDPSQAVILIVKRGSKTRPAPLKITPSNHTFLSPLFEKTGISNKLGFGSGKDAMSSSSERVTTPRSWSSRRASRLESNGSEPRATSADRPTSVNYPYADETRSTEAMLARAIESQGGQDLTRQNGITYPSGNTPNSAPAVTTSPRVPVHSIPPPSAERVPAPQWPRMPSTALPTSVVTPPPSPSESRRPSATLHRRSASAEESSPKPLQRSTFGLPERSQLGSRPVTSYVPSISGTASSQHPISTETSTTSHKAAHPLSVSPPVSATAEPNQLAALRGGRRSSSTTSSSGGSLLGTYNQDRRATVRVDDFASSKRRGSPPPPAGTSSSRRPSTAHAPQVPSAEHVSISLKAATPSAASREIARPALSNDGITLLLTSNHRPENLEVGWSCTSGIGEDGVPYSTYSLTLKPKALAPVRRRSSATSARNIQPVSRAAAAPNDVDSTKASLYSYRLSSESASDRSPSQSGLSDPESPRSAPIPNSAKLPDGSDSVPAPQLSAGGDAASAIALEAPWLITPADAVLQRRNSAHPKVAPSPTKQRFDKYLMQQNGASSGALGLGFTLGPASSVPTAAAQTMTRPSLADRSHSSFELDPRTPTRTRPSHIAFPDPMGTRSRQDSIFVAGILGVPENDVDESLKMLSQIPTPNPQESSEDSEYDDSDEEGEIHGVTRKKERLVTARQRVRMMSKWSDTDGDEEEDENEIEASTPDSVGGSVGTDAPSPVVKA</sequence>
<feature type="compositionally biased region" description="Polar residues" evidence="1">
    <location>
        <begin position="186"/>
        <end position="212"/>
    </location>
</feature>
<feature type="region of interest" description="Disordered" evidence="1">
    <location>
        <begin position="545"/>
        <end position="571"/>
    </location>
</feature>
<feature type="compositionally biased region" description="Low complexity" evidence="1">
    <location>
        <begin position="413"/>
        <end position="428"/>
    </location>
</feature>
<dbReference type="EMBL" id="FMWP01000054">
    <property type="protein sequence ID" value="SCZ94841.1"/>
    <property type="molecule type" value="Genomic_DNA"/>
</dbReference>
<feature type="compositionally biased region" description="Low complexity" evidence="1">
    <location>
        <begin position="300"/>
        <end position="309"/>
    </location>
</feature>
<dbReference type="AlphaFoldDB" id="A0A2X0L7L6"/>
<evidence type="ECO:0000256" key="1">
    <source>
        <dbReference type="SAM" id="MobiDB-lite"/>
    </source>
</evidence>
<feature type="compositionally biased region" description="Basic and acidic residues" evidence="1">
    <location>
        <begin position="713"/>
        <end position="727"/>
    </location>
</feature>
<feature type="compositionally biased region" description="Acidic residues" evidence="1">
    <location>
        <begin position="782"/>
        <end position="795"/>
    </location>
</feature>
<gene>
    <name evidence="2" type="ORF">BZ3500_MVSOF-1268-A1-R1_CHR12-1G03693</name>
</gene>
<feature type="compositionally biased region" description="Polar residues" evidence="1">
    <location>
        <begin position="247"/>
        <end position="276"/>
    </location>
</feature>
<feature type="region of interest" description="Disordered" evidence="1">
    <location>
        <begin position="772"/>
        <end position="857"/>
    </location>
</feature>
<feature type="compositionally biased region" description="Polar residues" evidence="1">
    <location>
        <begin position="17"/>
        <end position="28"/>
    </location>
</feature>
<feature type="compositionally biased region" description="Basic and acidic residues" evidence="1">
    <location>
        <begin position="431"/>
        <end position="444"/>
    </location>
</feature>
<evidence type="ECO:0000313" key="2">
    <source>
        <dbReference type="EMBL" id="SCZ94841.1"/>
    </source>
</evidence>
<feature type="compositionally biased region" description="Polar residues" evidence="1">
    <location>
        <begin position="584"/>
        <end position="600"/>
    </location>
</feature>
<feature type="region of interest" description="Disordered" evidence="1">
    <location>
        <begin position="702"/>
        <end position="745"/>
    </location>
</feature>
<feature type="region of interest" description="Disordered" evidence="1">
    <location>
        <begin position="584"/>
        <end position="631"/>
    </location>
</feature>
<feature type="compositionally biased region" description="Polar residues" evidence="1">
    <location>
        <begin position="553"/>
        <end position="562"/>
    </location>
</feature>
<feature type="compositionally biased region" description="Low complexity" evidence="1">
    <location>
        <begin position="456"/>
        <end position="466"/>
    </location>
</feature>
<dbReference type="Proteomes" id="UP000249723">
    <property type="component" value="Unassembled WGS sequence"/>
</dbReference>
<feature type="compositionally biased region" description="Basic and acidic residues" evidence="1">
    <location>
        <begin position="121"/>
        <end position="133"/>
    </location>
</feature>
<feature type="region of interest" description="Disordered" evidence="1">
    <location>
        <begin position="102"/>
        <end position="133"/>
    </location>
</feature>
<organism evidence="2 3">
    <name type="scientific">Microbotryum saponariae</name>
    <dbReference type="NCBI Taxonomy" id="289078"/>
    <lineage>
        <taxon>Eukaryota</taxon>
        <taxon>Fungi</taxon>
        <taxon>Dikarya</taxon>
        <taxon>Basidiomycota</taxon>
        <taxon>Pucciniomycotina</taxon>
        <taxon>Microbotryomycetes</taxon>
        <taxon>Microbotryales</taxon>
        <taxon>Microbotryaceae</taxon>
        <taxon>Microbotryum</taxon>
    </lineage>
</organism>